<keyword evidence="2" id="KW-1185">Reference proteome</keyword>
<evidence type="ECO:0000313" key="1">
    <source>
        <dbReference type="EMBL" id="KMQ97791.1"/>
    </source>
</evidence>
<name>A0A0J7L585_LASNI</name>
<dbReference type="EMBL" id="LBMM01000680">
    <property type="protein sequence ID" value="KMQ97791.1"/>
    <property type="molecule type" value="Genomic_DNA"/>
</dbReference>
<organism evidence="1 2">
    <name type="scientific">Lasius niger</name>
    <name type="common">Black garden ant</name>
    <dbReference type="NCBI Taxonomy" id="67767"/>
    <lineage>
        <taxon>Eukaryota</taxon>
        <taxon>Metazoa</taxon>
        <taxon>Ecdysozoa</taxon>
        <taxon>Arthropoda</taxon>
        <taxon>Hexapoda</taxon>
        <taxon>Insecta</taxon>
        <taxon>Pterygota</taxon>
        <taxon>Neoptera</taxon>
        <taxon>Endopterygota</taxon>
        <taxon>Hymenoptera</taxon>
        <taxon>Apocrita</taxon>
        <taxon>Aculeata</taxon>
        <taxon>Formicoidea</taxon>
        <taxon>Formicidae</taxon>
        <taxon>Formicinae</taxon>
        <taxon>Lasius</taxon>
        <taxon>Lasius</taxon>
    </lineage>
</organism>
<gene>
    <name evidence="1" type="ORF">RF55_1870</name>
</gene>
<sequence>MSNLELAKQLENMVKQRVAELERTLGMARLAGVKVERKVVTDRFDEGRTRERVHVNLFVRPDDVSTDSIMWPDDYNMQLAWREEAGRGRLFFTRNIFGIDSDNAYPALRGKQKPMLIGVRGAEPFEVDVDD</sequence>
<reference evidence="1 2" key="1">
    <citation type="submission" date="2015-04" db="EMBL/GenBank/DDBJ databases">
        <title>Lasius niger genome sequencing.</title>
        <authorList>
            <person name="Konorov E.A."/>
            <person name="Nikitin M.A."/>
            <person name="Kirill M.V."/>
            <person name="Chang P."/>
        </authorList>
    </citation>
    <scope>NUCLEOTIDE SEQUENCE [LARGE SCALE GENOMIC DNA]</scope>
    <source>
        <tissue evidence="1">Whole</tissue>
    </source>
</reference>
<evidence type="ECO:0000313" key="2">
    <source>
        <dbReference type="Proteomes" id="UP000036403"/>
    </source>
</evidence>
<comment type="caution">
    <text evidence="1">The sequence shown here is derived from an EMBL/GenBank/DDBJ whole genome shotgun (WGS) entry which is preliminary data.</text>
</comment>
<proteinExistence type="predicted"/>
<protein>
    <submittedName>
        <fullName evidence="1">Response regulator</fullName>
    </submittedName>
</protein>
<accession>A0A0J7L585</accession>
<dbReference type="PaxDb" id="67767-A0A0J7L585"/>
<dbReference type="AlphaFoldDB" id="A0A0J7L585"/>
<dbReference type="Proteomes" id="UP000036403">
    <property type="component" value="Unassembled WGS sequence"/>
</dbReference>